<keyword evidence="3" id="KW-1185">Reference proteome</keyword>
<dbReference type="EMBL" id="CP104064">
    <property type="protein sequence ID" value="WAH35034.1"/>
    <property type="molecule type" value="Genomic_DNA"/>
</dbReference>
<proteinExistence type="predicted"/>
<dbReference type="Proteomes" id="UP001164803">
    <property type="component" value="Chromosome"/>
</dbReference>
<reference evidence="2" key="1">
    <citation type="submission" date="2022-08" db="EMBL/GenBank/DDBJ databases">
        <title>Alicyclobacillus dauci DSM2870, complete genome.</title>
        <authorList>
            <person name="Wang Q."/>
            <person name="Cai R."/>
            <person name="Wang Z."/>
        </authorList>
    </citation>
    <scope>NUCLEOTIDE SEQUENCE</scope>
    <source>
        <strain evidence="2">DSM 28700</strain>
    </source>
</reference>
<dbReference type="RefSeq" id="WP_268041844.1">
    <property type="nucleotide sequence ID" value="NZ_CP104064.1"/>
</dbReference>
<evidence type="ECO:0000259" key="1">
    <source>
        <dbReference type="Pfam" id="PF18909"/>
    </source>
</evidence>
<evidence type="ECO:0000313" key="2">
    <source>
        <dbReference type="EMBL" id="WAH35034.1"/>
    </source>
</evidence>
<feature type="domain" description="dATP/dGTP diphosphohydrolase N-terminal" evidence="1">
    <location>
        <begin position="28"/>
        <end position="111"/>
    </location>
</feature>
<dbReference type="InterPro" id="IPR044038">
    <property type="entry name" value="dATP/dGTP_diPOhydrolase_N"/>
</dbReference>
<name>A0ABY6YXC8_9BACL</name>
<gene>
    <name evidence="2" type="ORF">NZD86_11910</name>
</gene>
<organism evidence="2 3">
    <name type="scientific">Alicyclobacillus dauci</name>
    <dbReference type="NCBI Taxonomy" id="1475485"/>
    <lineage>
        <taxon>Bacteria</taxon>
        <taxon>Bacillati</taxon>
        <taxon>Bacillota</taxon>
        <taxon>Bacilli</taxon>
        <taxon>Bacillales</taxon>
        <taxon>Alicyclobacillaceae</taxon>
        <taxon>Alicyclobacillus</taxon>
    </lineage>
</organism>
<evidence type="ECO:0000313" key="3">
    <source>
        <dbReference type="Proteomes" id="UP001164803"/>
    </source>
</evidence>
<sequence>MVYAEWWPCSQCGEVVPRVDGIKIHTNEQGGKQSLIQRRYDLIDPKAIGELARILYEGAQKYDDNNWRKIPTNDHINHALNHIYLHLAKDTAEDHLAHAFTRLMMAVAKEMET</sequence>
<protein>
    <submittedName>
        <fullName evidence="2">DUF5664 domain-containing protein</fullName>
    </submittedName>
</protein>
<accession>A0ABY6YXC8</accession>
<dbReference type="Pfam" id="PF18909">
    <property type="entry name" value="dGTP_diPhyd_N"/>
    <property type="match status" value="1"/>
</dbReference>